<evidence type="ECO:0000313" key="4">
    <source>
        <dbReference type="EMBL" id="MEB4592672.1"/>
    </source>
</evidence>
<feature type="signal peptide" evidence="2">
    <location>
        <begin position="1"/>
        <end position="23"/>
    </location>
</feature>
<evidence type="ECO:0000313" key="5">
    <source>
        <dbReference type="Proteomes" id="UP001308005"/>
    </source>
</evidence>
<proteinExistence type="predicted"/>
<feature type="compositionally biased region" description="Basic and acidic residues" evidence="1">
    <location>
        <begin position="47"/>
        <end position="56"/>
    </location>
</feature>
<feature type="chain" id="PRO_5045490621" evidence="2">
    <location>
        <begin position="24"/>
        <end position="211"/>
    </location>
</feature>
<name>A0ABU6D2T6_9GAMM</name>
<feature type="region of interest" description="Disordered" evidence="1">
    <location>
        <begin position="136"/>
        <end position="211"/>
    </location>
</feature>
<protein>
    <submittedName>
        <fullName evidence="4">DUF4124 domain-containing protein</fullName>
    </submittedName>
</protein>
<keyword evidence="2" id="KW-0732">Signal</keyword>
<feature type="compositionally biased region" description="Basic and acidic residues" evidence="1">
    <location>
        <begin position="84"/>
        <end position="94"/>
    </location>
</feature>
<organism evidence="4 5">
    <name type="scientific">Candidatus Thiothrix phosphatis</name>
    <dbReference type="NCBI Taxonomy" id="3112415"/>
    <lineage>
        <taxon>Bacteria</taxon>
        <taxon>Pseudomonadati</taxon>
        <taxon>Pseudomonadota</taxon>
        <taxon>Gammaproteobacteria</taxon>
        <taxon>Thiotrichales</taxon>
        <taxon>Thiotrichaceae</taxon>
        <taxon>Thiothrix</taxon>
    </lineage>
</organism>
<dbReference type="RefSeq" id="WP_324697092.1">
    <property type="nucleotide sequence ID" value="NZ_JAYMYJ010000142.1"/>
</dbReference>
<accession>A0ABU6D2T6</accession>
<dbReference type="EMBL" id="JAYMYJ010000142">
    <property type="protein sequence ID" value="MEB4592672.1"/>
    <property type="molecule type" value="Genomic_DNA"/>
</dbReference>
<evidence type="ECO:0000259" key="3">
    <source>
        <dbReference type="Pfam" id="PF13511"/>
    </source>
</evidence>
<evidence type="ECO:0000256" key="1">
    <source>
        <dbReference type="SAM" id="MobiDB-lite"/>
    </source>
</evidence>
<feature type="domain" description="DUF4124" evidence="3">
    <location>
        <begin position="14"/>
        <end position="52"/>
    </location>
</feature>
<feature type="compositionally biased region" description="Polar residues" evidence="1">
    <location>
        <begin position="157"/>
        <end position="181"/>
    </location>
</feature>
<feature type="region of interest" description="Disordered" evidence="1">
    <location>
        <begin position="31"/>
        <end position="94"/>
    </location>
</feature>
<gene>
    <name evidence="4" type="ORF">VSS37_16940</name>
</gene>
<sequence length="211" mass="22864">MKKTILTPVALLVSLFFIQDVSAEMYKWTDKDGKTQYTQTPPPANVKSKDIEDDIKLSTGKLGDTAPVPEKKPDQDEMAAAKEAGAKSEQKHRDFCAQQAKVLKQMTANSLVKWKDAKGERILTADEKDAKIKELQNDLDTMCQPKMFSSKDKGSDKTSQTEQASDARFSTDNTALNQGSDDATGKDAITDDGKGSNDSANGAAALVPSTN</sequence>
<reference evidence="5" key="1">
    <citation type="submission" date="2023-07" db="EMBL/GenBank/DDBJ databases">
        <title>The carbon used by Thiothrix.</title>
        <authorList>
            <person name="Chen L."/>
        </authorList>
    </citation>
    <scope>NUCLEOTIDE SEQUENCE [LARGE SCALE GENOMIC DNA]</scope>
</reference>
<dbReference type="Pfam" id="PF13511">
    <property type="entry name" value="DUF4124"/>
    <property type="match status" value="1"/>
</dbReference>
<evidence type="ECO:0000256" key="2">
    <source>
        <dbReference type="SAM" id="SignalP"/>
    </source>
</evidence>
<keyword evidence="5" id="KW-1185">Reference proteome</keyword>
<feature type="compositionally biased region" description="Basic and acidic residues" evidence="1">
    <location>
        <begin position="183"/>
        <end position="195"/>
    </location>
</feature>
<comment type="caution">
    <text evidence="4">The sequence shown here is derived from an EMBL/GenBank/DDBJ whole genome shotgun (WGS) entry which is preliminary data.</text>
</comment>
<dbReference type="Proteomes" id="UP001308005">
    <property type="component" value="Unassembled WGS sequence"/>
</dbReference>
<dbReference type="InterPro" id="IPR025392">
    <property type="entry name" value="DUF4124"/>
</dbReference>